<evidence type="ECO:0000313" key="1">
    <source>
        <dbReference type="EMBL" id="TKD09213.1"/>
    </source>
</evidence>
<dbReference type="RefSeq" id="WP_136929323.1">
    <property type="nucleotide sequence ID" value="NZ_SSMQ01000011.1"/>
</dbReference>
<keyword evidence="2" id="KW-1185">Reference proteome</keyword>
<comment type="caution">
    <text evidence="1">The sequence shown here is derived from an EMBL/GenBank/DDBJ whole genome shotgun (WGS) entry which is preliminary data.</text>
</comment>
<protein>
    <submittedName>
        <fullName evidence="1">2-polyprenyl-6-methoxyphenol hydroxylase-like oxidoreductase</fullName>
    </submittedName>
</protein>
<dbReference type="PANTHER" id="PTHR43422:SF3">
    <property type="entry name" value="THIAMINE THIAZOLE SYNTHASE"/>
    <property type="match status" value="1"/>
</dbReference>
<sequence>MQNHAVVLGAGMSGLSAARVLERFFEKITVLDRDDLPEGPTARAGVPQARHVHALVTRGAQELDALFPGFLAEYEAKGAHALDVPYDGAILRTFGWQQPMRSGCTVYLASRDLTESIVRRRLREGGRVEILPRTEATGLYVRPDAPGRAAGVLVVQRGGGAHLTLPADLVVDASGRSSKALSWLASLGAEVPREEVVDCYSGYSSRWYEAPEALPPDHWWKLVWLDPSPQEHQFVGGVLFPVEGRRWILTLVGYAKQYPPSDEEGFFRMLGELRSPILQRMAELGRPISPVYSSRANQNRLRRFDQLAKPLPGFVAVSDSVCTFNPMYGQGMTVATLSARALESTLTRVSLGDPGFERVFFGSQQRALRDAWNLATSADMRFPGTKSDLPAPSRFAAFFGDSILRTMNHDAEVLRRVMPVYYMLKSTRSLFEPDLAARILLGGAVDAAAARLHPTPLSPTPPPRPEN</sequence>
<dbReference type="PANTHER" id="PTHR43422">
    <property type="entry name" value="THIAMINE THIAZOLE SYNTHASE"/>
    <property type="match status" value="1"/>
</dbReference>
<dbReference type="Gene3D" id="3.50.50.60">
    <property type="entry name" value="FAD/NAD(P)-binding domain"/>
    <property type="match status" value="1"/>
</dbReference>
<dbReference type="EMBL" id="SSMQ01000011">
    <property type="protein sequence ID" value="TKD09213.1"/>
    <property type="molecule type" value="Genomic_DNA"/>
</dbReference>
<organism evidence="1 2">
    <name type="scientific">Polyangium fumosum</name>
    <dbReference type="NCBI Taxonomy" id="889272"/>
    <lineage>
        <taxon>Bacteria</taxon>
        <taxon>Pseudomonadati</taxon>
        <taxon>Myxococcota</taxon>
        <taxon>Polyangia</taxon>
        <taxon>Polyangiales</taxon>
        <taxon>Polyangiaceae</taxon>
        <taxon>Polyangium</taxon>
    </lineage>
</organism>
<accession>A0A4U1JFL5</accession>
<dbReference type="SUPFAM" id="SSF51905">
    <property type="entry name" value="FAD/NAD(P)-binding domain"/>
    <property type="match status" value="1"/>
</dbReference>
<reference evidence="1 2" key="1">
    <citation type="submission" date="2019-04" db="EMBL/GenBank/DDBJ databases">
        <authorList>
            <person name="Li Y."/>
            <person name="Wang J."/>
        </authorList>
    </citation>
    <scope>NUCLEOTIDE SEQUENCE [LARGE SCALE GENOMIC DNA]</scope>
    <source>
        <strain evidence="1 2">DSM 14668</strain>
    </source>
</reference>
<dbReference type="InterPro" id="IPR036188">
    <property type="entry name" value="FAD/NAD-bd_sf"/>
</dbReference>
<dbReference type="AlphaFoldDB" id="A0A4U1JFL5"/>
<dbReference type="OrthoDB" id="9790035at2"/>
<evidence type="ECO:0000313" key="2">
    <source>
        <dbReference type="Proteomes" id="UP000309215"/>
    </source>
</evidence>
<proteinExistence type="predicted"/>
<name>A0A4U1JFL5_9BACT</name>
<gene>
    <name evidence="1" type="ORF">E8A74_13130</name>
</gene>
<dbReference type="Proteomes" id="UP000309215">
    <property type="component" value="Unassembled WGS sequence"/>
</dbReference>